<sequence>MIGALIFIGDELICGAIDNTNSVFAGKVLTSYGFEIGEIITLPDKVEIISEYLKRLIERYDFLIISGGLGPTDDDLTNLATAKAFNLELKENKDFLCAIYSAKEYEKSQEIAKKMALLPEGAIPLSKDFSSAGYLLEIKNKPLFFLPGVPHQFENLFQTEVIPRLLKLNPKTRKRFIKTLRFFDLNETDLNQVINNFPENLLSSLKIGYYPIFPELKLILQGEKEKDLEFFINELKKHFLLYLISEKDEGLPQVIGELLKKRREKIATAESCTGGLLAGFITSISGSSLYFDRGFVTYSPESKVEILGVKKETIENFDVVSYEVAMEMAEGVRKKTGADYALSVTGFAGPTGGTPKNPVGTVYIGFSYKNKTKAFRFSFLGNRRQIQILASYTALDILRRYLLYGESLFSYRFATGIKERTF</sequence>
<dbReference type="InterPro" id="IPR036425">
    <property type="entry name" value="MoaB/Mog-like_dom_sf"/>
</dbReference>
<dbReference type="Proteomes" id="UP000235460">
    <property type="component" value="Unassembled WGS sequence"/>
</dbReference>
<dbReference type="PIRSF" id="PIRSF006728">
    <property type="entry name" value="CinA"/>
    <property type="match status" value="1"/>
</dbReference>
<reference evidence="3 4" key="1">
    <citation type="submission" date="2018-01" db="EMBL/GenBank/DDBJ databases">
        <title>Metagenomic assembled genomes from two thermal pools in the Uzon Caldera, Kamchatka, Russia.</title>
        <authorList>
            <person name="Wilkins L."/>
            <person name="Ettinger C."/>
        </authorList>
    </citation>
    <scope>NUCLEOTIDE SEQUENCE [LARGE SCALE GENOMIC DNA]</scope>
    <source>
        <strain evidence="3">ZAV-08</strain>
    </source>
</reference>
<comment type="caution">
    <text evidence="3">The sequence shown here is derived from an EMBL/GenBank/DDBJ whole genome shotgun (WGS) entry which is preliminary data.</text>
</comment>
<feature type="domain" description="MoaB/Mog" evidence="2">
    <location>
        <begin position="4"/>
        <end position="168"/>
    </location>
</feature>
<evidence type="ECO:0000256" key="1">
    <source>
        <dbReference type="HAMAP-Rule" id="MF_00226"/>
    </source>
</evidence>
<dbReference type="Gene3D" id="3.90.950.20">
    <property type="entry name" value="CinA-like"/>
    <property type="match status" value="1"/>
</dbReference>
<dbReference type="HAMAP" id="MF_00226_B">
    <property type="entry name" value="CinA_B"/>
    <property type="match status" value="1"/>
</dbReference>
<dbReference type="SUPFAM" id="SSF142433">
    <property type="entry name" value="CinA-like"/>
    <property type="match status" value="1"/>
</dbReference>
<dbReference type="InterPro" id="IPR036653">
    <property type="entry name" value="CinA-like_C"/>
</dbReference>
<dbReference type="CDD" id="cd00885">
    <property type="entry name" value="cinA"/>
    <property type="match status" value="1"/>
</dbReference>
<comment type="similarity">
    <text evidence="1">Belongs to the CinA family.</text>
</comment>
<evidence type="ECO:0000259" key="2">
    <source>
        <dbReference type="SMART" id="SM00852"/>
    </source>
</evidence>
<gene>
    <name evidence="3" type="ORF">C0190_03420</name>
</gene>
<accession>A0A2N7PNR7</accession>
<proteinExistence type="inferred from homology"/>
<dbReference type="PANTHER" id="PTHR13939">
    <property type="entry name" value="NICOTINAMIDE-NUCLEOTIDE AMIDOHYDROLASE PNCC"/>
    <property type="match status" value="1"/>
</dbReference>
<dbReference type="SUPFAM" id="SSF53218">
    <property type="entry name" value="Molybdenum cofactor biosynthesis proteins"/>
    <property type="match status" value="1"/>
</dbReference>
<dbReference type="Gene3D" id="3.40.980.10">
    <property type="entry name" value="MoaB/Mog-like domain"/>
    <property type="match status" value="1"/>
</dbReference>
<organism evidence="3 4">
    <name type="scientific">Thermodesulfobacterium geofontis</name>
    <dbReference type="NCBI Taxonomy" id="1295609"/>
    <lineage>
        <taxon>Bacteria</taxon>
        <taxon>Pseudomonadati</taxon>
        <taxon>Thermodesulfobacteriota</taxon>
        <taxon>Thermodesulfobacteria</taxon>
        <taxon>Thermodesulfobacteriales</taxon>
        <taxon>Thermodesulfobacteriaceae</taxon>
        <taxon>Thermodesulfobacterium</taxon>
    </lineage>
</organism>
<dbReference type="PANTHER" id="PTHR13939:SF0">
    <property type="entry name" value="NMN AMIDOHYDROLASE-LIKE PROTEIN YFAY"/>
    <property type="match status" value="1"/>
</dbReference>
<dbReference type="InterPro" id="IPR008136">
    <property type="entry name" value="CinA_C"/>
</dbReference>
<dbReference type="NCBIfam" id="TIGR00199">
    <property type="entry name" value="PncC_domain"/>
    <property type="match status" value="1"/>
</dbReference>
<dbReference type="EMBL" id="PNIK01000051">
    <property type="protein sequence ID" value="PMP67377.1"/>
    <property type="molecule type" value="Genomic_DNA"/>
</dbReference>
<name>A0A2N7PNR7_9BACT</name>
<dbReference type="AlphaFoldDB" id="A0A2N7PNR7"/>
<protein>
    <recommendedName>
        <fullName evidence="1">CinA-like protein</fullName>
    </recommendedName>
</protein>
<evidence type="ECO:0000313" key="3">
    <source>
        <dbReference type="EMBL" id="PMP67377.1"/>
    </source>
</evidence>
<dbReference type="InterPro" id="IPR050101">
    <property type="entry name" value="CinA"/>
</dbReference>
<dbReference type="SMART" id="SM00852">
    <property type="entry name" value="MoCF_biosynth"/>
    <property type="match status" value="1"/>
</dbReference>
<dbReference type="Pfam" id="PF00994">
    <property type="entry name" value="MoCF_biosynth"/>
    <property type="match status" value="1"/>
</dbReference>
<evidence type="ECO:0000313" key="4">
    <source>
        <dbReference type="Proteomes" id="UP000235460"/>
    </source>
</evidence>
<dbReference type="InterPro" id="IPR008135">
    <property type="entry name" value="Competence-induced_CinA"/>
</dbReference>
<dbReference type="Pfam" id="PF02464">
    <property type="entry name" value="CinA"/>
    <property type="match status" value="1"/>
</dbReference>
<dbReference type="InterPro" id="IPR001453">
    <property type="entry name" value="MoaB/Mog_dom"/>
</dbReference>